<comment type="caution">
    <text evidence="1">The sequence shown here is derived from an EMBL/GenBank/DDBJ whole genome shotgun (WGS) entry which is preliminary data.</text>
</comment>
<evidence type="ECO:0000313" key="1">
    <source>
        <dbReference type="EMBL" id="KAJ9085870.1"/>
    </source>
</evidence>
<protein>
    <submittedName>
        <fullName evidence="1">Uncharacterized protein</fullName>
    </submittedName>
</protein>
<name>A0ACC2UFN8_9FUNG</name>
<reference evidence="1" key="1">
    <citation type="submission" date="2022-04" db="EMBL/GenBank/DDBJ databases">
        <title>Genome of the entomopathogenic fungus Entomophthora muscae.</title>
        <authorList>
            <person name="Elya C."/>
            <person name="Lovett B.R."/>
            <person name="Lee E."/>
            <person name="Macias A.M."/>
            <person name="Hajek A.E."/>
            <person name="De Bivort B.L."/>
            <person name="Kasson M.T."/>
            <person name="De Fine Licht H.H."/>
            <person name="Stajich J.E."/>
        </authorList>
    </citation>
    <scope>NUCLEOTIDE SEQUENCE</scope>
    <source>
        <strain evidence="1">Berkeley</strain>
    </source>
</reference>
<dbReference type="Proteomes" id="UP001165960">
    <property type="component" value="Unassembled WGS sequence"/>
</dbReference>
<sequence length="137" mass="14997">MGPLQAFSLDLKQACTAACSLFHTGKVAMHTILGPCPGYTSKDLYSFLSDFGLFSSLMESMEIIGVLVNQFIQPALVHHQLVLRSQSQLLSAVESAMVQTKNAVCQEQIEAPLLNYCQDFETLVGKINQLCEPSTLN</sequence>
<organism evidence="1 2">
    <name type="scientific">Entomophthora muscae</name>
    <dbReference type="NCBI Taxonomy" id="34485"/>
    <lineage>
        <taxon>Eukaryota</taxon>
        <taxon>Fungi</taxon>
        <taxon>Fungi incertae sedis</taxon>
        <taxon>Zoopagomycota</taxon>
        <taxon>Entomophthoromycotina</taxon>
        <taxon>Entomophthoromycetes</taxon>
        <taxon>Entomophthorales</taxon>
        <taxon>Entomophthoraceae</taxon>
        <taxon>Entomophthora</taxon>
    </lineage>
</organism>
<gene>
    <name evidence="1" type="ORF">DSO57_1009710</name>
</gene>
<keyword evidence="2" id="KW-1185">Reference proteome</keyword>
<proteinExistence type="predicted"/>
<dbReference type="EMBL" id="QTSX02000741">
    <property type="protein sequence ID" value="KAJ9085870.1"/>
    <property type="molecule type" value="Genomic_DNA"/>
</dbReference>
<accession>A0ACC2UFN8</accession>
<evidence type="ECO:0000313" key="2">
    <source>
        <dbReference type="Proteomes" id="UP001165960"/>
    </source>
</evidence>